<feature type="region of interest" description="Disordered" evidence="1">
    <location>
        <begin position="72"/>
        <end position="123"/>
    </location>
</feature>
<comment type="caution">
    <text evidence="2">The sequence shown here is derived from an EMBL/GenBank/DDBJ whole genome shotgun (WGS) entry which is preliminary data.</text>
</comment>
<dbReference type="EMBL" id="JAFHDT010000012">
    <property type="protein sequence ID" value="KAI7802322.1"/>
    <property type="molecule type" value="Genomic_DNA"/>
</dbReference>
<evidence type="ECO:0000256" key="1">
    <source>
        <dbReference type="SAM" id="MobiDB-lite"/>
    </source>
</evidence>
<keyword evidence="3" id="KW-1185">Reference proteome</keyword>
<protein>
    <submittedName>
        <fullName evidence="2">Uncharacterized protein</fullName>
    </submittedName>
</protein>
<feature type="region of interest" description="Disordered" evidence="1">
    <location>
        <begin position="232"/>
        <end position="251"/>
    </location>
</feature>
<feature type="compositionally biased region" description="Low complexity" evidence="1">
    <location>
        <begin position="109"/>
        <end position="123"/>
    </location>
</feature>
<evidence type="ECO:0000313" key="2">
    <source>
        <dbReference type="EMBL" id="KAI7802322.1"/>
    </source>
</evidence>
<organism evidence="2 3">
    <name type="scientific">Triplophysa rosa</name>
    <name type="common">Cave loach</name>
    <dbReference type="NCBI Taxonomy" id="992332"/>
    <lineage>
        <taxon>Eukaryota</taxon>
        <taxon>Metazoa</taxon>
        <taxon>Chordata</taxon>
        <taxon>Craniata</taxon>
        <taxon>Vertebrata</taxon>
        <taxon>Euteleostomi</taxon>
        <taxon>Actinopterygii</taxon>
        <taxon>Neopterygii</taxon>
        <taxon>Teleostei</taxon>
        <taxon>Ostariophysi</taxon>
        <taxon>Cypriniformes</taxon>
        <taxon>Nemacheilidae</taxon>
        <taxon>Triplophysa</taxon>
    </lineage>
</organism>
<proteinExistence type="predicted"/>
<reference evidence="2" key="1">
    <citation type="submission" date="2021-02" db="EMBL/GenBank/DDBJ databases">
        <title>Comparative genomics reveals that relaxation of natural selection precedes convergent phenotypic evolution of cavefish.</title>
        <authorList>
            <person name="Peng Z."/>
        </authorList>
    </citation>
    <scope>NUCLEOTIDE SEQUENCE</scope>
    <source>
        <tissue evidence="2">Muscle</tissue>
    </source>
</reference>
<sequence length="271" mass="30365">MDDIATHIKEALPTCSTPDTLQPILDALQNLGVETVEDMKLVQMDDLAGVLKPIQARKLLAHVNRVFTASSHSNMGEDFPVSPQTFATPPRFSTSPGSSLPVTSQCSFSTPTSSQSDTESTSSATQLSSDWHYNFKIPWNMLPSVLRKKLDKQERPTARERREMIHIISGEILAMRKKPSKKDLDQIARNMVLQYPKSLKDMIEDEVVGSGHDSITKQLQCRVDNYKRNEILKKRNSTPANDTSTDPENKKKRLDSYGCIVYESVPVNMDA</sequence>
<name>A0A9W7WHW0_TRIRA</name>
<dbReference type="Proteomes" id="UP001059041">
    <property type="component" value="Linkage Group LG12"/>
</dbReference>
<gene>
    <name evidence="2" type="ORF">IRJ41_006666</name>
</gene>
<evidence type="ECO:0000313" key="3">
    <source>
        <dbReference type="Proteomes" id="UP001059041"/>
    </source>
</evidence>
<dbReference type="AlphaFoldDB" id="A0A9W7WHW0"/>
<accession>A0A9W7WHW0</accession>
<dbReference type="PANTHER" id="PTHR31025">
    <property type="entry name" value="SI:CH211-196P9.1-RELATED"/>
    <property type="match status" value="1"/>
</dbReference>
<dbReference type="OrthoDB" id="8838209at2759"/>
<dbReference type="PANTHER" id="PTHR31025:SF22">
    <property type="entry name" value="IP13529P"/>
    <property type="match status" value="1"/>
</dbReference>
<feature type="compositionally biased region" description="Polar residues" evidence="1">
    <location>
        <begin position="82"/>
        <end position="108"/>
    </location>
</feature>
<feature type="compositionally biased region" description="Polar residues" evidence="1">
    <location>
        <begin position="237"/>
        <end position="246"/>
    </location>
</feature>